<dbReference type="NCBIfam" id="TIGR02799">
    <property type="entry name" value="thio_ybgC"/>
    <property type="match status" value="1"/>
</dbReference>
<evidence type="ECO:0000256" key="2">
    <source>
        <dbReference type="ARBA" id="ARBA00022801"/>
    </source>
</evidence>
<dbReference type="EMBL" id="JBHRSV010000020">
    <property type="protein sequence ID" value="MFC2926645.1"/>
    <property type="molecule type" value="Genomic_DNA"/>
</dbReference>
<dbReference type="Pfam" id="PF03061">
    <property type="entry name" value="4HBT"/>
    <property type="match status" value="1"/>
</dbReference>
<dbReference type="PANTHER" id="PTHR31793">
    <property type="entry name" value="4-HYDROXYBENZOYL-COA THIOESTERASE FAMILY MEMBER"/>
    <property type="match status" value="1"/>
</dbReference>
<evidence type="ECO:0000313" key="4">
    <source>
        <dbReference type="EMBL" id="MFC2926645.1"/>
    </source>
</evidence>
<dbReference type="Proteomes" id="UP001595379">
    <property type="component" value="Unassembled WGS sequence"/>
</dbReference>
<dbReference type="InterPro" id="IPR014166">
    <property type="entry name" value="Tol-Pal_acyl-CoA_thioesterase"/>
</dbReference>
<dbReference type="InterPro" id="IPR008272">
    <property type="entry name" value="HB-CoA_thioesterase_AS"/>
</dbReference>
<dbReference type="Gene3D" id="3.10.129.10">
    <property type="entry name" value="Hotdog Thioesterase"/>
    <property type="match status" value="1"/>
</dbReference>
<dbReference type="SUPFAM" id="SSF54637">
    <property type="entry name" value="Thioesterase/thiol ester dehydrase-isomerase"/>
    <property type="match status" value="1"/>
</dbReference>
<dbReference type="CDD" id="cd00586">
    <property type="entry name" value="4HBT"/>
    <property type="match status" value="1"/>
</dbReference>
<comment type="similarity">
    <text evidence="1">Belongs to the 4-hydroxybenzoyl-CoA thioesterase family.</text>
</comment>
<organism evidence="4 5">
    <name type="scientific">Hyphobacterium vulgare</name>
    <dbReference type="NCBI Taxonomy" id="1736751"/>
    <lineage>
        <taxon>Bacteria</taxon>
        <taxon>Pseudomonadati</taxon>
        <taxon>Pseudomonadota</taxon>
        <taxon>Alphaproteobacteria</taxon>
        <taxon>Maricaulales</taxon>
        <taxon>Maricaulaceae</taxon>
        <taxon>Hyphobacterium</taxon>
    </lineage>
</organism>
<keyword evidence="2" id="KW-0378">Hydrolase</keyword>
<dbReference type="InterPro" id="IPR006683">
    <property type="entry name" value="Thioestr_dom"/>
</dbReference>
<comment type="caution">
    <text evidence="4">The sequence shown here is derived from an EMBL/GenBank/DDBJ whole genome shotgun (WGS) entry which is preliminary data.</text>
</comment>
<reference evidence="5" key="1">
    <citation type="journal article" date="2019" name="Int. J. Syst. Evol. Microbiol.">
        <title>The Global Catalogue of Microorganisms (GCM) 10K type strain sequencing project: providing services to taxonomists for standard genome sequencing and annotation.</title>
        <authorList>
            <consortium name="The Broad Institute Genomics Platform"/>
            <consortium name="The Broad Institute Genome Sequencing Center for Infectious Disease"/>
            <person name="Wu L."/>
            <person name="Ma J."/>
        </authorList>
    </citation>
    <scope>NUCLEOTIDE SEQUENCE [LARGE SCALE GENOMIC DNA]</scope>
    <source>
        <strain evidence="5">KCTC 52487</strain>
    </source>
</reference>
<sequence length="152" mass="17325">MSQAQPSCGQWDADKIHRLPVRVYYEDTDFSGIVYHARYLHFFERGRTESLRALGIHHSELIASDDPIAFAVRSMQIDWIAPAKVDDALIVETLYRPNRGPRLIMGQAIRRGEQTLCTAELEAVIIDPNGRPKRPPRFMIEAWTPVLTLPAD</sequence>
<gene>
    <name evidence="4" type="primary">ybgC</name>
    <name evidence="4" type="ORF">ACFOOR_11060</name>
</gene>
<dbReference type="PIRSF" id="PIRSF003230">
    <property type="entry name" value="YbgC"/>
    <property type="match status" value="1"/>
</dbReference>
<dbReference type="RefSeq" id="WP_343164718.1">
    <property type="nucleotide sequence ID" value="NZ_JBHRSV010000020.1"/>
</dbReference>
<dbReference type="NCBIfam" id="TIGR00051">
    <property type="entry name" value="YbgC/FadM family acyl-CoA thioesterase"/>
    <property type="match status" value="1"/>
</dbReference>
<dbReference type="InterPro" id="IPR050563">
    <property type="entry name" value="4-hydroxybenzoyl-CoA_TE"/>
</dbReference>
<evidence type="ECO:0000259" key="3">
    <source>
        <dbReference type="Pfam" id="PF03061"/>
    </source>
</evidence>
<protein>
    <submittedName>
        <fullName evidence="4">Tol-pal system-associated acyl-CoA thioesterase</fullName>
    </submittedName>
</protein>
<dbReference type="PROSITE" id="PS01328">
    <property type="entry name" value="4HBCOA_THIOESTERASE"/>
    <property type="match status" value="1"/>
</dbReference>
<dbReference type="InterPro" id="IPR006684">
    <property type="entry name" value="YbgC/YbaW"/>
</dbReference>
<name>A0ABV6ZYQ6_9PROT</name>
<accession>A0ABV6ZYQ6</accession>
<evidence type="ECO:0000256" key="1">
    <source>
        <dbReference type="ARBA" id="ARBA00005953"/>
    </source>
</evidence>
<evidence type="ECO:0000313" key="5">
    <source>
        <dbReference type="Proteomes" id="UP001595379"/>
    </source>
</evidence>
<dbReference type="PANTHER" id="PTHR31793:SF37">
    <property type="entry name" value="ACYL-COA THIOESTER HYDROLASE YBGC"/>
    <property type="match status" value="1"/>
</dbReference>
<dbReference type="InterPro" id="IPR029069">
    <property type="entry name" value="HotDog_dom_sf"/>
</dbReference>
<feature type="domain" description="Thioesterase" evidence="3">
    <location>
        <begin position="32"/>
        <end position="93"/>
    </location>
</feature>
<keyword evidence="5" id="KW-1185">Reference proteome</keyword>
<proteinExistence type="inferred from homology"/>